<proteinExistence type="predicted"/>
<organism evidence="1">
    <name type="scientific">marine sediment metagenome</name>
    <dbReference type="NCBI Taxonomy" id="412755"/>
    <lineage>
        <taxon>unclassified sequences</taxon>
        <taxon>metagenomes</taxon>
        <taxon>ecological metagenomes</taxon>
    </lineage>
</organism>
<comment type="caution">
    <text evidence="1">The sequence shown here is derived from an EMBL/GenBank/DDBJ whole genome shotgun (WGS) entry which is preliminary data.</text>
</comment>
<name>X1PJV8_9ZZZZ</name>
<sequence>ATLYANYTEYLTIVGYAQSDLLAPEWNGYYKFRVAAVLSNLRVYISANAITADSTIRTRIDAADGNQTLTILASTTGAFEDAVNTDSIAVGQDVNCQFVGGEDITNLTLRYIEMKSNSDGRQVAAAAVHDIAFNPGLTRYVAIEGHPDFITPTEAKVQVTARSSFTTKNVYVNILQNSVDGTSIYKLRKNGADSTLSVSIPAGTTGQFEDLVHTEDYIATDLVNWLVQSGGSSGTIILGCSGFELAQPAAPPVVGSKSANMGSKMVAA</sequence>
<protein>
    <submittedName>
        <fullName evidence="1">Uncharacterized protein</fullName>
    </submittedName>
</protein>
<gene>
    <name evidence="1" type="ORF">S06H3_39216</name>
</gene>
<dbReference type="AlphaFoldDB" id="X1PJV8"/>
<feature type="non-terminal residue" evidence="1">
    <location>
        <position position="268"/>
    </location>
</feature>
<evidence type="ECO:0000313" key="1">
    <source>
        <dbReference type="EMBL" id="GAI42816.1"/>
    </source>
</evidence>
<feature type="non-terminal residue" evidence="1">
    <location>
        <position position="1"/>
    </location>
</feature>
<accession>X1PJV8</accession>
<reference evidence="1" key="1">
    <citation type="journal article" date="2014" name="Front. Microbiol.">
        <title>High frequency of phylogenetically diverse reductive dehalogenase-homologous genes in deep subseafloor sedimentary metagenomes.</title>
        <authorList>
            <person name="Kawai M."/>
            <person name="Futagami T."/>
            <person name="Toyoda A."/>
            <person name="Takaki Y."/>
            <person name="Nishi S."/>
            <person name="Hori S."/>
            <person name="Arai W."/>
            <person name="Tsubouchi T."/>
            <person name="Morono Y."/>
            <person name="Uchiyama I."/>
            <person name="Ito T."/>
            <person name="Fujiyama A."/>
            <person name="Inagaki F."/>
            <person name="Takami H."/>
        </authorList>
    </citation>
    <scope>NUCLEOTIDE SEQUENCE</scope>
    <source>
        <strain evidence="1">Expedition CK06-06</strain>
    </source>
</reference>
<dbReference type="EMBL" id="BARV01023967">
    <property type="protein sequence ID" value="GAI42816.1"/>
    <property type="molecule type" value="Genomic_DNA"/>
</dbReference>